<dbReference type="EMBL" id="CP019343">
    <property type="protein sequence ID" value="ARN73253.1"/>
    <property type="molecule type" value="Genomic_DNA"/>
</dbReference>
<evidence type="ECO:0000259" key="2">
    <source>
        <dbReference type="Pfam" id="PF07715"/>
    </source>
</evidence>
<dbReference type="STRING" id="716816.BST96_03505"/>
<evidence type="ECO:0000313" key="3">
    <source>
        <dbReference type="EMBL" id="ARN73253.1"/>
    </source>
</evidence>
<protein>
    <recommendedName>
        <fullName evidence="2">TonB-dependent receptor plug domain-containing protein</fullName>
    </recommendedName>
</protein>
<sequence length="128" mass="13570">MQLPACLASFAYAIHSRLVWLPAFILLLLSVLPSTLASAQQSIQSYGPDFYASFGPISAVDIIDRIPSAGAVLNKANASGRGLNDNSQLVLINGKPVSAKSNSVKDVLSRIAAENVERVDVIRGGYRA</sequence>
<dbReference type="OrthoDB" id="7622322at2"/>
<dbReference type="InterPro" id="IPR039426">
    <property type="entry name" value="TonB-dep_rcpt-like"/>
</dbReference>
<keyword evidence="1" id="KW-0472">Membrane</keyword>
<reference evidence="3 4" key="1">
    <citation type="submission" date="2016-11" db="EMBL/GenBank/DDBJ databases">
        <title>Trade-off between light-utilization and light-protection in marine flavobacteria.</title>
        <authorList>
            <person name="Kumagai Y."/>
        </authorList>
    </citation>
    <scope>NUCLEOTIDE SEQUENCE [LARGE SCALE GENOMIC DNA]</scope>
    <source>
        <strain evidence="3 4">NBRC 107125</strain>
    </source>
</reference>
<comment type="similarity">
    <text evidence="1">Belongs to the TonB-dependent receptor family.</text>
</comment>
<keyword evidence="1" id="KW-0998">Cell outer membrane</keyword>
<dbReference type="InterPro" id="IPR037066">
    <property type="entry name" value="Plug_dom_sf"/>
</dbReference>
<organism evidence="3 4">
    <name type="scientific">Oceanicoccus sagamiensis</name>
    <dbReference type="NCBI Taxonomy" id="716816"/>
    <lineage>
        <taxon>Bacteria</taxon>
        <taxon>Pseudomonadati</taxon>
        <taxon>Pseudomonadota</taxon>
        <taxon>Gammaproteobacteria</taxon>
        <taxon>Cellvibrionales</taxon>
        <taxon>Spongiibacteraceae</taxon>
        <taxon>Oceanicoccus</taxon>
    </lineage>
</organism>
<evidence type="ECO:0000313" key="4">
    <source>
        <dbReference type="Proteomes" id="UP000193450"/>
    </source>
</evidence>
<keyword evidence="4" id="KW-1185">Reference proteome</keyword>
<dbReference type="PROSITE" id="PS52016">
    <property type="entry name" value="TONB_DEPENDENT_REC_3"/>
    <property type="match status" value="1"/>
</dbReference>
<dbReference type="InterPro" id="IPR012910">
    <property type="entry name" value="Plug_dom"/>
</dbReference>
<dbReference type="SUPFAM" id="SSF56935">
    <property type="entry name" value="Porins"/>
    <property type="match status" value="1"/>
</dbReference>
<proteinExistence type="inferred from homology"/>
<accession>A0A1X9NGW8</accession>
<dbReference type="Gene3D" id="2.170.130.10">
    <property type="entry name" value="TonB-dependent receptor, plug domain"/>
    <property type="match status" value="1"/>
</dbReference>
<dbReference type="Proteomes" id="UP000193450">
    <property type="component" value="Chromosome"/>
</dbReference>
<dbReference type="AlphaFoldDB" id="A0A1X9NGW8"/>
<dbReference type="RefSeq" id="WP_085757362.1">
    <property type="nucleotide sequence ID" value="NZ_CP019343.1"/>
</dbReference>
<feature type="domain" description="TonB-dependent receptor plug" evidence="2">
    <location>
        <begin position="37"/>
        <end position="126"/>
    </location>
</feature>
<dbReference type="Pfam" id="PF07715">
    <property type="entry name" value="Plug"/>
    <property type="match status" value="1"/>
</dbReference>
<name>A0A1X9NGW8_9GAMM</name>
<dbReference type="KEGG" id="osg:BST96_03505"/>
<keyword evidence="1" id="KW-0813">Transport</keyword>
<comment type="subcellular location">
    <subcellularLocation>
        <location evidence="1">Cell outer membrane</location>
        <topology evidence="1">Multi-pass membrane protein</topology>
    </subcellularLocation>
</comment>
<keyword evidence="1" id="KW-1134">Transmembrane beta strand</keyword>
<dbReference type="GO" id="GO:0009279">
    <property type="term" value="C:cell outer membrane"/>
    <property type="evidence" value="ECO:0007669"/>
    <property type="project" value="UniProtKB-SubCell"/>
</dbReference>
<gene>
    <name evidence="3" type="ORF">BST96_03505</name>
</gene>
<evidence type="ECO:0000256" key="1">
    <source>
        <dbReference type="PROSITE-ProRule" id="PRU01360"/>
    </source>
</evidence>
<keyword evidence="1" id="KW-0812">Transmembrane</keyword>